<organism evidence="1 2">
    <name type="scientific">Thalassoglobus neptunius</name>
    <dbReference type="NCBI Taxonomy" id="1938619"/>
    <lineage>
        <taxon>Bacteria</taxon>
        <taxon>Pseudomonadati</taxon>
        <taxon>Planctomycetota</taxon>
        <taxon>Planctomycetia</taxon>
        <taxon>Planctomycetales</taxon>
        <taxon>Planctomycetaceae</taxon>
        <taxon>Thalassoglobus</taxon>
    </lineage>
</organism>
<proteinExistence type="predicted"/>
<dbReference type="RefSeq" id="WP_146512420.1">
    <property type="nucleotide sequence ID" value="NZ_SIHI01000066.1"/>
</dbReference>
<dbReference type="GO" id="GO:0044780">
    <property type="term" value="P:bacterial-type flagellum assembly"/>
    <property type="evidence" value="ECO:0007669"/>
    <property type="project" value="InterPro"/>
</dbReference>
<dbReference type="AlphaFoldDB" id="A0A5C5VMG8"/>
<dbReference type="InterPro" id="IPR036584">
    <property type="entry name" value="FliS_sf"/>
</dbReference>
<dbReference type="Proteomes" id="UP000317243">
    <property type="component" value="Unassembled WGS sequence"/>
</dbReference>
<gene>
    <name evidence="1" type="ORF">KOR42_51360</name>
</gene>
<dbReference type="EMBL" id="SIHI01000066">
    <property type="protein sequence ID" value="TWT39834.1"/>
    <property type="molecule type" value="Genomic_DNA"/>
</dbReference>
<accession>A0A5C5VMG8</accession>
<evidence type="ECO:0008006" key="3">
    <source>
        <dbReference type="Google" id="ProtNLM"/>
    </source>
</evidence>
<comment type="caution">
    <text evidence="1">The sequence shown here is derived from an EMBL/GenBank/DDBJ whole genome shotgun (WGS) entry which is preliminary data.</text>
</comment>
<sequence>MPQYSPYHSSTIRDWTRIDMLLSLYGAAEDALTSMSTAIEAGETILAAQSQIRTMKLLVCILEGIESEQNEIAAQIQQLCLYMIDEVAQHTLVGAANALKVLRLLHEGFQEIREEAIILESNGTIPKLSPIQETTLATG</sequence>
<protein>
    <recommendedName>
        <fullName evidence="3">Flagellar protein FliS</fullName>
    </recommendedName>
</protein>
<keyword evidence="2" id="KW-1185">Reference proteome</keyword>
<evidence type="ECO:0000313" key="2">
    <source>
        <dbReference type="Proteomes" id="UP000317243"/>
    </source>
</evidence>
<name>A0A5C5VMG8_9PLAN</name>
<evidence type="ECO:0000313" key="1">
    <source>
        <dbReference type="EMBL" id="TWT39834.1"/>
    </source>
</evidence>
<reference evidence="1 2" key="1">
    <citation type="submission" date="2019-02" db="EMBL/GenBank/DDBJ databases">
        <title>Deep-cultivation of Planctomycetes and their phenomic and genomic characterization uncovers novel biology.</title>
        <authorList>
            <person name="Wiegand S."/>
            <person name="Jogler M."/>
            <person name="Boedeker C."/>
            <person name="Pinto D."/>
            <person name="Vollmers J."/>
            <person name="Rivas-Marin E."/>
            <person name="Kohn T."/>
            <person name="Peeters S.H."/>
            <person name="Heuer A."/>
            <person name="Rast P."/>
            <person name="Oberbeckmann S."/>
            <person name="Bunk B."/>
            <person name="Jeske O."/>
            <person name="Meyerdierks A."/>
            <person name="Storesund J.E."/>
            <person name="Kallscheuer N."/>
            <person name="Luecker S."/>
            <person name="Lage O.M."/>
            <person name="Pohl T."/>
            <person name="Merkel B.J."/>
            <person name="Hornburger P."/>
            <person name="Mueller R.-W."/>
            <person name="Bruemmer F."/>
            <person name="Labrenz M."/>
            <person name="Spormann A.M."/>
            <person name="Op Den Camp H."/>
            <person name="Overmann J."/>
            <person name="Amann R."/>
            <person name="Jetten M.S.M."/>
            <person name="Mascher T."/>
            <person name="Medema M.H."/>
            <person name="Devos D.P."/>
            <person name="Kaster A.-K."/>
            <person name="Ovreas L."/>
            <person name="Rohde M."/>
            <person name="Galperin M.Y."/>
            <person name="Jogler C."/>
        </authorList>
    </citation>
    <scope>NUCLEOTIDE SEQUENCE [LARGE SCALE GENOMIC DNA]</scope>
    <source>
        <strain evidence="1 2">KOR42</strain>
    </source>
</reference>
<dbReference type="OrthoDB" id="284491at2"/>
<dbReference type="Gene3D" id="1.20.120.340">
    <property type="entry name" value="Flagellar protein FliS"/>
    <property type="match status" value="1"/>
</dbReference>
<dbReference type="SUPFAM" id="SSF101116">
    <property type="entry name" value="Flagellar export chaperone FliS"/>
    <property type="match status" value="1"/>
</dbReference>